<protein>
    <recommendedName>
        <fullName evidence="10">Sec-independent protein translocase protein TatB</fullName>
    </recommendedName>
</protein>
<dbReference type="Pfam" id="PF02416">
    <property type="entry name" value="TatA_B_E"/>
    <property type="match status" value="1"/>
</dbReference>
<feature type="compositionally biased region" description="Polar residues" evidence="11">
    <location>
        <begin position="111"/>
        <end position="121"/>
    </location>
</feature>
<organism evidence="12 13">
    <name type="scientific">Nitrosomonas aestuarii</name>
    <dbReference type="NCBI Taxonomy" id="52441"/>
    <lineage>
        <taxon>Bacteria</taxon>
        <taxon>Pseudomonadati</taxon>
        <taxon>Pseudomonadota</taxon>
        <taxon>Betaproteobacteria</taxon>
        <taxon>Nitrosomonadales</taxon>
        <taxon>Nitrosomonadaceae</taxon>
        <taxon>Nitrosomonas</taxon>
    </lineage>
</organism>
<feature type="compositionally biased region" description="Basic and acidic residues" evidence="11">
    <location>
        <begin position="75"/>
        <end position="88"/>
    </location>
</feature>
<feature type="compositionally biased region" description="Basic and acidic residues" evidence="11">
    <location>
        <begin position="122"/>
        <end position="139"/>
    </location>
</feature>
<dbReference type="STRING" id="52441.SAMN05216302_1004115"/>
<dbReference type="OrthoDB" id="9816005at2"/>
<gene>
    <name evidence="10" type="primary">tatB</name>
    <name evidence="12" type="ORF">SAMN05216302_1004115</name>
</gene>
<evidence type="ECO:0000256" key="8">
    <source>
        <dbReference type="ARBA" id="ARBA00023010"/>
    </source>
</evidence>
<dbReference type="PANTHER" id="PTHR33162">
    <property type="entry name" value="SEC-INDEPENDENT PROTEIN TRANSLOCASE PROTEIN TATA, CHLOROPLASTIC"/>
    <property type="match status" value="1"/>
</dbReference>
<dbReference type="RefSeq" id="WP_090697374.1">
    <property type="nucleotide sequence ID" value="NZ_FOSP01000004.1"/>
</dbReference>
<evidence type="ECO:0000256" key="2">
    <source>
        <dbReference type="ARBA" id="ARBA00022448"/>
    </source>
</evidence>
<keyword evidence="6 10" id="KW-0653">Protein transport</keyword>
<dbReference type="NCBIfam" id="TIGR01410">
    <property type="entry name" value="tatB"/>
    <property type="match status" value="1"/>
</dbReference>
<name>A0A1I3YQU5_9PROT</name>
<keyword evidence="5 10" id="KW-0812">Transmembrane</keyword>
<evidence type="ECO:0000256" key="10">
    <source>
        <dbReference type="HAMAP-Rule" id="MF_00237"/>
    </source>
</evidence>
<evidence type="ECO:0000256" key="11">
    <source>
        <dbReference type="SAM" id="MobiDB-lite"/>
    </source>
</evidence>
<accession>A0A1I3YQU5</accession>
<dbReference type="InterPro" id="IPR018448">
    <property type="entry name" value="TatB"/>
</dbReference>
<evidence type="ECO:0000256" key="6">
    <source>
        <dbReference type="ARBA" id="ARBA00022927"/>
    </source>
</evidence>
<dbReference type="InterPro" id="IPR003369">
    <property type="entry name" value="TatA/B/E"/>
</dbReference>
<evidence type="ECO:0000256" key="1">
    <source>
        <dbReference type="ARBA" id="ARBA00004167"/>
    </source>
</evidence>
<dbReference type="AlphaFoldDB" id="A0A1I3YQU5"/>
<dbReference type="PRINTS" id="PR01506">
    <property type="entry name" value="TATBPROTEIN"/>
</dbReference>
<evidence type="ECO:0000256" key="3">
    <source>
        <dbReference type="ARBA" id="ARBA00022475"/>
    </source>
</evidence>
<keyword evidence="13" id="KW-1185">Reference proteome</keyword>
<evidence type="ECO:0000256" key="9">
    <source>
        <dbReference type="ARBA" id="ARBA00023136"/>
    </source>
</evidence>
<dbReference type="GO" id="GO:0033281">
    <property type="term" value="C:TAT protein transport complex"/>
    <property type="evidence" value="ECO:0007669"/>
    <property type="project" value="UniProtKB-UniRule"/>
</dbReference>
<keyword evidence="8 10" id="KW-0811">Translocation</keyword>
<dbReference type="HAMAP" id="MF_00237">
    <property type="entry name" value="TatB"/>
    <property type="match status" value="1"/>
</dbReference>
<reference evidence="13" key="1">
    <citation type="submission" date="2016-10" db="EMBL/GenBank/DDBJ databases">
        <authorList>
            <person name="Varghese N."/>
            <person name="Submissions S."/>
        </authorList>
    </citation>
    <scope>NUCLEOTIDE SEQUENCE [LARGE SCALE GENOMIC DNA]</scope>
    <source>
        <strain evidence="13">Nm69</strain>
    </source>
</reference>
<keyword evidence="9 10" id="KW-0472">Membrane</keyword>
<dbReference type="GO" id="GO:0043953">
    <property type="term" value="P:protein transport by the Tat complex"/>
    <property type="evidence" value="ECO:0007669"/>
    <property type="project" value="UniProtKB-UniRule"/>
</dbReference>
<evidence type="ECO:0000313" key="12">
    <source>
        <dbReference type="EMBL" id="SFK34337.1"/>
    </source>
</evidence>
<comment type="subcellular location">
    <subcellularLocation>
        <location evidence="10">Cell membrane</location>
        <topology evidence="10">Single-pass membrane protein</topology>
    </subcellularLocation>
    <subcellularLocation>
        <location evidence="1">Membrane</location>
        <topology evidence="1">Single-pass membrane protein</topology>
    </subcellularLocation>
</comment>
<keyword evidence="2 10" id="KW-0813">Transport</keyword>
<feature type="region of interest" description="Disordered" evidence="11">
    <location>
        <begin position="73"/>
        <end position="139"/>
    </location>
</feature>
<comment type="subunit">
    <text evidence="10">The Tat system comprises two distinct complexes: a TatABC complex, containing multiple copies of TatA, TatB and TatC subunits, and a separate TatA complex, containing only TatA subunits. Substrates initially bind to the TatABC complex, which probably triggers association of the separate TatA complex to form the active translocon.</text>
</comment>
<dbReference type="PANTHER" id="PTHR33162:SF1">
    <property type="entry name" value="SEC-INDEPENDENT PROTEIN TRANSLOCASE PROTEIN TATA, CHLOROPLASTIC"/>
    <property type="match status" value="1"/>
</dbReference>
<sequence length="139" mass="15825">MFDISFFEIMIISMIALIVIGPERLPQVARTLGHLIGRCRQFVYSVKTDIHNEIRMEELKNMHNTMHETVQSIEDSVRKEIDEIKSATDIDSTQETTEAKPEAATNKAKTDSLTKPVTQDSRQLRHDTPDKDNASSSHE</sequence>
<dbReference type="GO" id="GO:0008320">
    <property type="term" value="F:protein transmembrane transporter activity"/>
    <property type="evidence" value="ECO:0007669"/>
    <property type="project" value="UniProtKB-UniRule"/>
</dbReference>
<dbReference type="Gene3D" id="1.20.5.3310">
    <property type="match status" value="1"/>
</dbReference>
<evidence type="ECO:0000256" key="5">
    <source>
        <dbReference type="ARBA" id="ARBA00022692"/>
    </source>
</evidence>
<dbReference type="Proteomes" id="UP000199533">
    <property type="component" value="Unassembled WGS sequence"/>
</dbReference>
<keyword evidence="3 10" id="KW-1003">Cell membrane</keyword>
<keyword evidence="4" id="KW-0997">Cell inner membrane</keyword>
<keyword evidence="7 10" id="KW-1133">Transmembrane helix</keyword>
<comment type="function">
    <text evidence="10">Part of the twin-arginine translocation (Tat) system that transports large folded proteins containing a characteristic twin-arginine motif in their signal peptide across membranes. Together with TatC, TatB is part of a receptor directly interacting with Tat signal peptides. TatB may form an oligomeric binding site that transiently accommodates folded Tat precursor proteins before their translocation.</text>
</comment>
<dbReference type="EMBL" id="FOSP01000004">
    <property type="protein sequence ID" value="SFK34337.1"/>
    <property type="molecule type" value="Genomic_DNA"/>
</dbReference>
<comment type="similarity">
    <text evidence="10">Belongs to the TatB family.</text>
</comment>
<evidence type="ECO:0000256" key="7">
    <source>
        <dbReference type="ARBA" id="ARBA00022989"/>
    </source>
</evidence>
<evidence type="ECO:0000313" key="13">
    <source>
        <dbReference type="Proteomes" id="UP000199533"/>
    </source>
</evidence>
<proteinExistence type="inferred from homology"/>
<evidence type="ECO:0000256" key="4">
    <source>
        <dbReference type="ARBA" id="ARBA00022519"/>
    </source>
</evidence>